<evidence type="ECO:0000313" key="3">
    <source>
        <dbReference type="Proteomes" id="UP000192566"/>
    </source>
</evidence>
<dbReference type="Pfam" id="PF22691">
    <property type="entry name" value="Thiolase_C_1"/>
    <property type="match status" value="1"/>
</dbReference>
<dbReference type="GO" id="GO:0016747">
    <property type="term" value="F:acyltransferase activity, transferring groups other than amino-acyl groups"/>
    <property type="evidence" value="ECO:0007669"/>
    <property type="project" value="InterPro"/>
</dbReference>
<dbReference type="OrthoDB" id="9785768at2"/>
<keyword evidence="2" id="KW-0808">Transferase</keyword>
<dbReference type="Gene3D" id="3.40.47.10">
    <property type="match status" value="1"/>
</dbReference>
<dbReference type="PIRSF" id="PIRSF000429">
    <property type="entry name" value="Ac-CoA_Ac_transf"/>
    <property type="match status" value="1"/>
</dbReference>
<gene>
    <name evidence="2" type="ORF">BST25_14830</name>
</gene>
<reference evidence="2 3" key="1">
    <citation type="submission" date="2017-02" db="EMBL/GenBank/DDBJ databases">
        <title>The new phylogeny of genus Mycobacterium.</title>
        <authorList>
            <person name="Tortoli E."/>
            <person name="Trovato A."/>
            <person name="Cirillo D.M."/>
        </authorList>
    </citation>
    <scope>NUCLEOTIDE SEQUENCE [LARGE SCALE GENOMIC DNA]</scope>
    <source>
        <strain evidence="2 3">DSM 44471</strain>
    </source>
</reference>
<dbReference type="Proteomes" id="UP000192566">
    <property type="component" value="Unassembled WGS sequence"/>
</dbReference>
<dbReference type="InterPro" id="IPR016039">
    <property type="entry name" value="Thiolase-like"/>
</dbReference>
<dbReference type="InterPro" id="IPR002155">
    <property type="entry name" value="Thiolase"/>
</dbReference>
<dbReference type="CDD" id="cd00829">
    <property type="entry name" value="SCP-x_thiolase"/>
    <property type="match status" value="1"/>
</dbReference>
<dbReference type="AlphaFoldDB" id="A0A1X0DJB5"/>
<organism evidence="2 3">
    <name type="scientific">Mycobacterium heidelbergense</name>
    <dbReference type="NCBI Taxonomy" id="53376"/>
    <lineage>
        <taxon>Bacteria</taxon>
        <taxon>Bacillati</taxon>
        <taxon>Actinomycetota</taxon>
        <taxon>Actinomycetes</taxon>
        <taxon>Mycobacteriales</taxon>
        <taxon>Mycobacteriaceae</taxon>
        <taxon>Mycobacterium</taxon>
        <taxon>Mycobacterium simiae complex</taxon>
    </lineage>
</organism>
<accession>A0A1X0DJB5</accession>
<dbReference type="PANTHER" id="PTHR42870:SF1">
    <property type="entry name" value="NON-SPECIFIC LIPID-TRANSFER PROTEIN-LIKE 2"/>
    <property type="match status" value="1"/>
</dbReference>
<comment type="caution">
    <text evidence="2">The sequence shown here is derived from an EMBL/GenBank/DDBJ whole genome shotgun (WGS) entry which is preliminary data.</text>
</comment>
<evidence type="ECO:0000313" key="2">
    <source>
        <dbReference type="EMBL" id="ORA72503.1"/>
    </source>
</evidence>
<dbReference type="PANTHER" id="PTHR42870">
    <property type="entry name" value="ACETYL-COA C-ACETYLTRANSFERASE"/>
    <property type="match status" value="1"/>
</dbReference>
<feature type="domain" description="Thiolase C-terminal" evidence="1">
    <location>
        <begin position="266"/>
        <end position="388"/>
    </location>
</feature>
<protein>
    <submittedName>
        <fullName evidence="2">Acetyl-CoA acetyltransferase</fullName>
    </submittedName>
</protein>
<dbReference type="STRING" id="53376.BST25_14830"/>
<proteinExistence type="predicted"/>
<dbReference type="RefSeq" id="WP_083074738.1">
    <property type="nucleotide sequence ID" value="NZ_AP022615.1"/>
</dbReference>
<dbReference type="InterPro" id="IPR055140">
    <property type="entry name" value="Thiolase_C_2"/>
</dbReference>
<sequence length="397" mass="41944">MRHFEKDAIVSGNGISRIGRRTGIPGLALTMEAVRAAIEDAGLTPADIDGIATLGDTPAEDVNTELKIQAADCGAGFGTGGLLNPVMSACRAVAERRARHVVVYRTIQMLGGTVPVKPQENAPAPPLARMFETPEGAARPAVGAMDDVNELIAAQAYSAANWLALNCRRHMELYGTTKEQLGWLALNGRRNAALNPLAVYREPMTMADYLGARLVSTPFGLLDCDVPIDGSVAVVVSHAEYARDCPHRAVAVEAIGGSDGAGGWFHRDDYPKMAMSDAAAQMWSRTQLTPADLDVAELYDGFTFLTIAWLEALGVCGDGEAGPFVEGGARIARDGELPLNTYGGQLSAGRMHGYWALHEGCLQLRGEAGERQVSKRPEVGVVSVGGGPVAGCMLLTC</sequence>
<name>A0A1X0DJB5_MYCHE</name>
<dbReference type="SUPFAM" id="SSF53901">
    <property type="entry name" value="Thiolase-like"/>
    <property type="match status" value="1"/>
</dbReference>
<dbReference type="EMBL" id="MVHR01000020">
    <property type="protein sequence ID" value="ORA72503.1"/>
    <property type="molecule type" value="Genomic_DNA"/>
</dbReference>
<evidence type="ECO:0000259" key="1">
    <source>
        <dbReference type="Pfam" id="PF22691"/>
    </source>
</evidence>
<keyword evidence="3" id="KW-1185">Reference proteome</keyword>